<keyword evidence="1" id="KW-0472">Membrane</keyword>
<keyword evidence="1" id="KW-0812">Transmembrane</keyword>
<evidence type="ECO:0000256" key="1">
    <source>
        <dbReference type="SAM" id="Phobius"/>
    </source>
</evidence>
<organism evidence="2">
    <name type="scientific">Rhizophora mucronata</name>
    <name type="common">Asiatic mangrove</name>
    <dbReference type="NCBI Taxonomy" id="61149"/>
    <lineage>
        <taxon>Eukaryota</taxon>
        <taxon>Viridiplantae</taxon>
        <taxon>Streptophyta</taxon>
        <taxon>Embryophyta</taxon>
        <taxon>Tracheophyta</taxon>
        <taxon>Spermatophyta</taxon>
        <taxon>Magnoliopsida</taxon>
        <taxon>eudicotyledons</taxon>
        <taxon>Gunneridae</taxon>
        <taxon>Pentapetalae</taxon>
        <taxon>rosids</taxon>
        <taxon>fabids</taxon>
        <taxon>Malpighiales</taxon>
        <taxon>Rhizophoraceae</taxon>
        <taxon>Rhizophora</taxon>
    </lineage>
</organism>
<protein>
    <submittedName>
        <fullName evidence="2">Uncharacterized protein</fullName>
    </submittedName>
</protein>
<dbReference type="AlphaFoldDB" id="A0A2P2NZQ2"/>
<proteinExistence type="predicted"/>
<reference evidence="2" key="1">
    <citation type="submission" date="2018-02" db="EMBL/GenBank/DDBJ databases">
        <title>Rhizophora mucronata_Transcriptome.</title>
        <authorList>
            <person name="Meera S.P."/>
            <person name="Sreeshan A."/>
            <person name="Augustine A."/>
        </authorList>
    </citation>
    <scope>NUCLEOTIDE SEQUENCE</scope>
    <source>
        <tissue evidence="2">Leaf</tissue>
    </source>
</reference>
<keyword evidence="1" id="KW-1133">Transmembrane helix</keyword>
<evidence type="ECO:0000313" key="2">
    <source>
        <dbReference type="EMBL" id="MBX47977.1"/>
    </source>
</evidence>
<sequence length="29" mass="3342">MYVWFTVGIEFGYIILVIIPNKVGLKSKL</sequence>
<dbReference type="EMBL" id="GGEC01067493">
    <property type="protein sequence ID" value="MBX47977.1"/>
    <property type="molecule type" value="Transcribed_RNA"/>
</dbReference>
<feature type="transmembrane region" description="Helical" evidence="1">
    <location>
        <begin position="6"/>
        <end position="25"/>
    </location>
</feature>
<accession>A0A2P2NZQ2</accession>
<name>A0A2P2NZQ2_RHIMU</name>